<comment type="caution">
    <text evidence="1">The sequence shown here is derived from an EMBL/GenBank/DDBJ whole genome shotgun (WGS) entry which is preliminary data.</text>
</comment>
<sequence>MGRSATWTAVCFLAEEMLLGENVRAEHVAPLRKLELAGRTIMMKKLDRTMHKFFVQRELAGLQLAPLPEDDQDLCSTMLSGRTDRPHEEFYWLFVGVVSVCLRPKLPRKVRPWLQ</sequence>
<protein>
    <submittedName>
        <fullName evidence="1">Uncharacterized protein</fullName>
    </submittedName>
</protein>
<gene>
    <name evidence="1" type="ORF">PCOR1329_LOCUS61821</name>
</gene>
<evidence type="ECO:0000313" key="2">
    <source>
        <dbReference type="Proteomes" id="UP001189429"/>
    </source>
</evidence>
<accession>A0ABN9VWE1</accession>
<proteinExistence type="predicted"/>
<keyword evidence="2" id="KW-1185">Reference proteome</keyword>
<organism evidence="1 2">
    <name type="scientific">Prorocentrum cordatum</name>
    <dbReference type="NCBI Taxonomy" id="2364126"/>
    <lineage>
        <taxon>Eukaryota</taxon>
        <taxon>Sar</taxon>
        <taxon>Alveolata</taxon>
        <taxon>Dinophyceae</taxon>
        <taxon>Prorocentrales</taxon>
        <taxon>Prorocentraceae</taxon>
        <taxon>Prorocentrum</taxon>
    </lineage>
</organism>
<evidence type="ECO:0000313" key="1">
    <source>
        <dbReference type="EMBL" id="CAK0877912.1"/>
    </source>
</evidence>
<dbReference type="EMBL" id="CAUYUJ010017787">
    <property type="protein sequence ID" value="CAK0877912.1"/>
    <property type="molecule type" value="Genomic_DNA"/>
</dbReference>
<reference evidence="1" key="1">
    <citation type="submission" date="2023-10" db="EMBL/GenBank/DDBJ databases">
        <authorList>
            <person name="Chen Y."/>
            <person name="Shah S."/>
            <person name="Dougan E. K."/>
            <person name="Thang M."/>
            <person name="Chan C."/>
        </authorList>
    </citation>
    <scope>NUCLEOTIDE SEQUENCE [LARGE SCALE GENOMIC DNA]</scope>
</reference>
<dbReference type="Proteomes" id="UP001189429">
    <property type="component" value="Unassembled WGS sequence"/>
</dbReference>
<name>A0ABN9VWE1_9DINO</name>